<dbReference type="SUPFAM" id="SSF52540">
    <property type="entry name" value="P-loop containing nucleoside triphosphate hydrolases"/>
    <property type="match status" value="1"/>
</dbReference>
<evidence type="ECO:0000256" key="3">
    <source>
        <dbReference type="ARBA" id="ARBA00022741"/>
    </source>
</evidence>
<name>Q20YS2_RHOPB</name>
<dbReference type="GO" id="GO:0005524">
    <property type="term" value="F:ATP binding"/>
    <property type="evidence" value="ECO:0007669"/>
    <property type="project" value="UniProtKB-KW"/>
</dbReference>
<feature type="domain" description="ABC transporter" evidence="6">
    <location>
        <begin position="31"/>
        <end position="246"/>
    </location>
</feature>
<dbReference type="HOGENOM" id="CLU_000604_1_2_5"/>
<dbReference type="AlphaFoldDB" id="Q20YS2"/>
<dbReference type="PROSITE" id="PS50893">
    <property type="entry name" value="ABC_TRANSPORTER_2"/>
    <property type="match status" value="1"/>
</dbReference>
<dbReference type="KEGG" id="rpc:RPC_4190"/>
<dbReference type="InterPro" id="IPR050683">
    <property type="entry name" value="Bact_Polysacc_Export_ATP-bd"/>
</dbReference>
<dbReference type="PANTHER" id="PTHR46743:SF2">
    <property type="entry name" value="TEICHOIC ACIDS EXPORT ATP-BINDING PROTEIN TAGH"/>
    <property type="match status" value="1"/>
</dbReference>
<dbReference type="Gene3D" id="3.40.50.300">
    <property type="entry name" value="P-loop containing nucleotide triphosphate hydrolases"/>
    <property type="match status" value="1"/>
</dbReference>
<gene>
    <name evidence="7" type="ordered locus">RPC_4190</name>
</gene>
<dbReference type="EMBL" id="CP000301">
    <property type="protein sequence ID" value="ABD89714.1"/>
    <property type="molecule type" value="Genomic_DNA"/>
</dbReference>
<evidence type="ECO:0000313" key="7">
    <source>
        <dbReference type="EMBL" id="ABD89714.1"/>
    </source>
</evidence>
<dbReference type="InterPro" id="IPR017871">
    <property type="entry name" value="ABC_transporter-like_CS"/>
</dbReference>
<dbReference type="InterPro" id="IPR027417">
    <property type="entry name" value="P-loop_NTPase"/>
</dbReference>
<reference evidence="7" key="1">
    <citation type="submission" date="2006-03" db="EMBL/GenBank/DDBJ databases">
        <title>Complete sequence of Rhodopseudomonas palustris BisB18.</title>
        <authorList>
            <consortium name="US DOE Joint Genome Institute"/>
            <person name="Copeland A."/>
            <person name="Lucas S."/>
            <person name="Lapidus A."/>
            <person name="Barry K."/>
            <person name="Detter J.C."/>
            <person name="Glavina del Rio T."/>
            <person name="Hammon N."/>
            <person name="Israni S."/>
            <person name="Dalin E."/>
            <person name="Tice H."/>
            <person name="Pitluck S."/>
            <person name="Chain P."/>
            <person name="Malfatti S."/>
            <person name="Shin M."/>
            <person name="Vergez L."/>
            <person name="Schmutz J."/>
            <person name="Larimer F."/>
            <person name="Land M."/>
            <person name="Hauser L."/>
            <person name="Pelletier D.A."/>
            <person name="Kyrpides N."/>
            <person name="Anderson I."/>
            <person name="Oda Y."/>
            <person name="Harwood C.S."/>
            <person name="Richardson P."/>
        </authorList>
    </citation>
    <scope>NUCLEOTIDE SEQUENCE [LARGE SCALE GENOMIC DNA]</scope>
    <source>
        <strain evidence="7">BisB18</strain>
    </source>
</reference>
<accession>Q20YS2</accession>
<evidence type="ECO:0000256" key="4">
    <source>
        <dbReference type="ARBA" id="ARBA00022840"/>
    </source>
</evidence>
<dbReference type="SMART" id="SM00382">
    <property type="entry name" value="AAA"/>
    <property type="match status" value="1"/>
</dbReference>
<dbReference type="eggNOG" id="COG1134">
    <property type="taxonomic scope" value="Bacteria"/>
</dbReference>
<dbReference type="GO" id="GO:0016020">
    <property type="term" value="C:membrane"/>
    <property type="evidence" value="ECO:0007669"/>
    <property type="project" value="InterPro"/>
</dbReference>
<evidence type="ECO:0000256" key="2">
    <source>
        <dbReference type="ARBA" id="ARBA00022448"/>
    </source>
</evidence>
<comment type="function">
    <text evidence="5">Involved in beta-(1--&gt;2)glucan export. Transmembrane domains (TMD) form a pore in the inner membrane and the ATP-binding domain (NBD) is responsible for energy generation.</text>
</comment>
<dbReference type="PROSITE" id="PS00211">
    <property type="entry name" value="ABC_TRANSPORTER_1"/>
    <property type="match status" value="1"/>
</dbReference>
<evidence type="ECO:0000259" key="6">
    <source>
        <dbReference type="PROSITE" id="PS50893"/>
    </source>
</evidence>
<dbReference type="InterPro" id="IPR015860">
    <property type="entry name" value="ABC_transpr_TagH-like"/>
</dbReference>
<comment type="similarity">
    <text evidence="1">Belongs to the ABC transporter superfamily.</text>
</comment>
<dbReference type="CDD" id="cd03220">
    <property type="entry name" value="ABC_KpsT_Wzt"/>
    <property type="match status" value="1"/>
</dbReference>
<dbReference type="InterPro" id="IPR003439">
    <property type="entry name" value="ABC_transporter-like_ATP-bd"/>
</dbReference>
<dbReference type="GO" id="GO:0016887">
    <property type="term" value="F:ATP hydrolysis activity"/>
    <property type="evidence" value="ECO:0007669"/>
    <property type="project" value="InterPro"/>
</dbReference>
<organism evidence="7">
    <name type="scientific">Rhodopseudomonas palustris (strain BisB18)</name>
    <dbReference type="NCBI Taxonomy" id="316056"/>
    <lineage>
        <taxon>Bacteria</taxon>
        <taxon>Pseudomonadati</taxon>
        <taxon>Pseudomonadota</taxon>
        <taxon>Alphaproteobacteria</taxon>
        <taxon>Hyphomicrobiales</taxon>
        <taxon>Nitrobacteraceae</taxon>
        <taxon>Rhodopseudomonas</taxon>
    </lineage>
</organism>
<dbReference type="PANTHER" id="PTHR46743">
    <property type="entry name" value="TEICHOIC ACIDS EXPORT ATP-BINDING PROTEIN TAGH"/>
    <property type="match status" value="1"/>
</dbReference>
<keyword evidence="2" id="KW-0813">Transport</keyword>
<evidence type="ECO:0000256" key="5">
    <source>
        <dbReference type="ARBA" id="ARBA00024722"/>
    </source>
</evidence>
<sequence length="246" mass="26534">MTLAVAIKFDNVTKSYSDRTFLTGGLKNYVLNIFSASKYKKTHPVLTDISFEIRQGTTVGFVGRNGAGKSTLLGLIAGIMRPDSGMVSVTGRVSSLLELGAGFHPDLSGRENIDLYGVVLGFSRAEIRRRADSIIAFAELEDHIDTPIRFYSSGMLARLGFAVVSQLDPEILLVDEVLAVGDFAFQAKCTEVIKQFRASGGTIVLVSHSAADITTLCDQAFLIENHSIAASGDPVDVMNRYQHLGA</sequence>
<dbReference type="GO" id="GO:0140359">
    <property type="term" value="F:ABC-type transporter activity"/>
    <property type="evidence" value="ECO:0007669"/>
    <property type="project" value="InterPro"/>
</dbReference>
<protein>
    <submittedName>
        <fullName evidence="7">ABC transporter related</fullName>
    </submittedName>
</protein>
<dbReference type="Pfam" id="PF00005">
    <property type="entry name" value="ABC_tran"/>
    <property type="match status" value="1"/>
</dbReference>
<dbReference type="InterPro" id="IPR003593">
    <property type="entry name" value="AAA+_ATPase"/>
</dbReference>
<proteinExistence type="inferred from homology"/>
<keyword evidence="4" id="KW-0067">ATP-binding</keyword>
<keyword evidence="3" id="KW-0547">Nucleotide-binding</keyword>
<dbReference type="STRING" id="316056.RPC_4190"/>
<dbReference type="RefSeq" id="WP_011474595.1">
    <property type="nucleotide sequence ID" value="NC_007925.1"/>
</dbReference>
<evidence type="ECO:0000256" key="1">
    <source>
        <dbReference type="ARBA" id="ARBA00005417"/>
    </source>
</evidence>